<dbReference type="AlphaFoldDB" id="A0A0D1ZQQ8"/>
<name>A0A0D1ZQQ8_9EURO</name>
<dbReference type="OrthoDB" id="191139at2759"/>
<proteinExistence type="inferred from homology"/>
<accession>A0A0D1ZQQ8</accession>
<evidence type="ECO:0000313" key="4">
    <source>
        <dbReference type="EMBL" id="KIW15127.1"/>
    </source>
</evidence>
<gene>
    <name evidence="4" type="ORF">PV08_07914</name>
</gene>
<protein>
    <recommendedName>
        <fullName evidence="6">Short-chain dehydrogenase</fullName>
    </recommendedName>
</protein>
<evidence type="ECO:0000256" key="2">
    <source>
        <dbReference type="ARBA" id="ARBA00022857"/>
    </source>
</evidence>
<organism evidence="4 5">
    <name type="scientific">Exophiala spinifera</name>
    <dbReference type="NCBI Taxonomy" id="91928"/>
    <lineage>
        <taxon>Eukaryota</taxon>
        <taxon>Fungi</taxon>
        <taxon>Dikarya</taxon>
        <taxon>Ascomycota</taxon>
        <taxon>Pezizomycotina</taxon>
        <taxon>Eurotiomycetes</taxon>
        <taxon>Chaetothyriomycetidae</taxon>
        <taxon>Chaetothyriales</taxon>
        <taxon>Herpotrichiellaceae</taxon>
        <taxon>Exophiala</taxon>
    </lineage>
</organism>
<dbReference type="STRING" id="91928.A0A0D1ZQQ8"/>
<dbReference type="Pfam" id="PF00106">
    <property type="entry name" value="adh_short"/>
    <property type="match status" value="1"/>
</dbReference>
<evidence type="ECO:0000256" key="3">
    <source>
        <dbReference type="ARBA" id="ARBA00023002"/>
    </source>
</evidence>
<evidence type="ECO:0008006" key="6">
    <source>
        <dbReference type="Google" id="ProtNLM"/>
    </source>
</evidence>
<evidence type="ECO:0000313" key="5">
    <source>
        <dbReference type="Proteomes" id="UP000053328"/>
    </source>
</evidence>
<dbReference type="SUPFAM" id="SSF51735">
    <property type="entry name" value="NAD(P)-binding Rossmann-fold domains"/>
    <property type="match status" value="1"/>
</dbReference>
<dbReference type="Gene3D" id="3.40.50.720">
    <property type="entry name" value="NAD(P)-binding Rossmann-like Domain"/>
    <property type="match status" value="1"/>
</dbReference>
<dbReference type="PANTHER" id="PTHR24320:SF283">
    <property type="entry name" value="RETINOL DEHYDROGENASE 11"/>
    <property type="match status" value="1"/>
</dbReference>
<comment type="similarity">
    <text evidence="1">Belongs to the short-chain dehydrogenases/reductases (SDR) family.</text>
</comment>
<dbReference type="VEuPathDB" id="FungiDB:PV08_07914"/>
<evidence type="ECO:0000256" key="1">
    <source>
        <dbReference type="ARBA" id="ARBA00006484"/>
    </source>
</evidence>
<dbReference type="PANTHER" id="PTHR24320">
    <property type="entry name" value="RETINOL DEHYDROGENASE"/>
    <property type="match status" value="1"/>
</dbReference>
<dbReference type="HOGENOM" id="CLU_010194_44_0_1"/>
<dbReference type="Proteomes" id="UP000053328">
    <property type="component" value="Unassembled WGS sequence"/>
</dbReference>
<keyword evidence="3" id="KW-0560">Oxidoreductase</keyword>
<dbReference type="GO" id="GO:0016491">
    <property type="term" value="F:oxidoreductase activity"/>
    <property type="evidence" value="ECO:0007669"/>
    <property type="project" value="UniProtKB-KW"/>
</dbReference>
<dbReference type="EMBL" id="KN847496">
    <property type="protein sequence ID" value="KIW15127.1"/>
    <property type="molecule type" value="Genomic_DNA"/>
</dbReference>
<keyword evidence="2" id="KW-0521">NADP</keyword>
<keyword evidence="5" id="KW-1185">Reference proteome</keyword>
<reference evidence="4 5" key="1">
    <citation type="submission" date="2015-01" db="EMBL/GenBank/DDBJ databases">
        <title>The Genome Sequence of Exophiala spinifera CBS89968.</title>
        <authorList>
            <consortium name="The Broad Institute Genomics Platform"/>
            <person name="Cuomo C."/>
            <person name="de Hoog S."/>
            <person name="Gorbushina A."/>
            <person name="Stielow B."/>
            <person name="Teixiera M."/>
            <person name="Abouelleil A."/>
            <person name="Chapman S.B."/>
            <person name="Priest M."/>
            <person name="Young S.K."/>
            <person name="Wortman J."/>
            <person name="Nusbaum C."/>
            <person name="Birren B."/>
        </authorList>
    </citation>
    <scope>NUCLEOTIDE SEQUENCE [LARGE SCALE GENOMIC DNA]</scope>
    <source>
        <strain evidence="4 5">CBS 89968</strain>
    </source>
</reference>
<dbReference type="InterPro" id="IPR002347">
    <property type="entry name" value="SDR_fam"/>
</dbReference>
<dbReference type="InterPro" id="IPR036291">
    <property type="entry name" value="NAD(P)-bd_dom_sf"/>
</dbReference>
<dbReference type="RefSeq" id="XP_016235343.1">
    <property type="nucleotide sequence ID" value="XM_016382241.1"/>
</dbReference>
<dbReference type="GeneID" id="27334997"/>
<sequence length="352" mass="38310">MASLKHVFDRSTTGTSVAEIFSSAIKGKTILITGINKGGLGGKMVEILSVHSPKTLILASRTPSKIQEIIDTWKAGSPNTTYIPVALDLGSQKSCREAASSILSNTQIQQIDLVFNNAAVMSLPQREFSPENIERQFATNHIGHFLFTNLIMPKIITAAKASPKGTTRIVNVSSRGVVYSPVRFTDINFDKVNETLPEAEQPAYEALASTGRHVDKKDRYSPEVAYGQSKTANVLFSLALTSKLYEKYGILSFGLHPGAIMTELARHMDPEKFAAVAERFKNMFVSVDQGCATSLRAGLDDSLDPADFKGDGKGIFLADAEIADAPAWAHDPKLAARLWDVSENLVGQKFEF</sequence>